<gene>
    <name evidence="3" type="ORF">IAC75_02170</name>
</gene>
<dbReference type="Pfam" id="PF07589">
    <property type="entry name" value="PEP-CTERM"/>
    <property type="match status" value="1"/>
</dbReference>
<reference evidence="3" key="1">
    <citation type="submission" date="2020-10" db="EMBL/GenBank/DDBJ databases">
        <authorList>
            <person name="Gilroy R."/>
        </authorList>
    </citation>
    <scope>NUCLEOTIDE SEQUENCE</scope>
    <source>
        <strain evidence="3">10669</strain>
    </source>
</reference>
<proteinExistence type="predicted"/>
<protein>
    <submittedName>
        <fullName evidence="3">PEP-CTERM sorting domain-containing protein</fullName>
    </submittedName>
</protein>
<dbReference type="InterPro" id="IPR013424">
    <property type="entry name" value="Ice-binding_C"/>
</dbReference>
<evidence type="ECO:0000313" key="4">
    <source>
        <dbReference type="Proteomes" id="UP000886812"/>
    </source>
</evidence>
<name>A0A9D1T0M1_9BACT</name>
<evidence type="ECO:0000259" key="2">
    <source>
        <dbReference type="Pfam" id="PF07589"/>
    </source>
</evidence>
<feature type="signal peptide" evidence="1">
    <location>
        <begin position="1"/>
        <end position="20"/>
    </location>
</feature>
<feature type="chain" id="PRO_5038679665" evidence="1">
    <location>
        <begin position="21"/>
        <end position="235"/>
    </location>
</feature>
<comment type="caution">
    <text evidence="3">The sequence shown here is derived from an EMBL/GenBank/DDBJ whole genome shotgun (WGS) entry which is preliminary data.</text>
</comment>
<organism evidence="3 4">
    <name type="scientific">Candidatus Spyradosoma merdigallinarum</name>
    <dbReference type="NCBI Taxonomy" id="2840950"/>
    <lineage>
        <taxon>Bacteria</taxon>
        <taxon>Pseudomonadati</taxon>
        <taxon>Verrucomicrobiota</taxon>
        <taxon>Opitutia</taxon>
        <taxon>Opitutia incertae sedis</taxon>
        <taxon>Candidatus Spyradosoma</taxon>
    </lineage>
</organism>
<dbReference type="Proteomes" id="UP000886812">
    <property type="component" value="Unassembled WGS sequence"/>
</dbReference>
<dbReference type="AlphaFoldDB" id="A0A9D1T0M1"/>
<feature type="domain" description="Ice-binding protein C-terminal" evidence="2">
    <location>
        <begin position="209"/>
        <end position="233"/>
    </location>
</feature>
<evidence type="ECO:0000256" key="1">
    <source>
        <dbReference type="SAM" id="SignalP"/>
    </source>
</evidence>
<reference evidence="3" key="2">
    <citation type="journal article" date="2021" name="PeerJ">
        <title>Extensive microbial diversity within the chicken gut microbiome revealed by metagenomics and culture.</title>
        <authorList>
            <person name="Gilroy R."/>
            <person name="Ravi A."/>
            <person name="Getino M."/>
            <person name="Pursley I."/>
            <person name="Horton D.L."/>
            <person name="Alikhan N.F."/>
            <person name="Baker D."/>
            <person name="Gharbi K."/>
            <person name="Hall N."/>
            <person name="Watson M."/>
            <person name="Adriaenssens E.M."/>
            <person name="Foster-Nyarko E."/>
            <person name="Jarju S."/>
            <person name="Secka A."/>
            <person name="Antonio M."/>
            <person name="Oren A."/>
            <person name="Chaudhuri R.R."/>
            <person name="La Ragione R."/>
            <person name="Hildebrand F."/>
            <person name="Pallen M.J."/>
        </authorList>
    </citation>
    <scope>NUCLEOTIDE SEQUENCE</scope>
    <source>
        <strain evidence="3">10669</strain>
    </source>
</reference>
<dbReference type="EMBL" id="DVOG01000057">
    <property type="protein sequence ID" value="HIV03938.1"/>
    <property type="molecule type" value="Genomic_DNA"/>
</dbReference>
<sequence>MKHYIATAALVAAGTAFSNAAVIELADTSVETSVVATSLLTAENAASIITSEHLNKALLGITVGSHSWSIGVGTYNADQQLHIYNVVAGNGVSGYANASFSGDDWPTSGSLSTAFVSTENIVGGALTLGYAGVDAQSTSGTAVVFSVKYADGSVVTIFGLSSGQKHSGDSPVSLSYDDSLLSAPTYTASAEEDWTLDSLVATNTAALSAVPEPSAFGLLAGLGALALVASRRRRK</sequence>
<dbReference type="NCBIfam" id="TIGR02595">
    <property type="entry name" value="PEP_CTERM"/>
    <property type="match status" value="1"/>
</dbReference>
<evidence type="ECO:0000313" key="3">
    <source>
        <dbReference type="EMBL" id="HIV03938.1"/>
    </source>
</evidence>
<keyword evidence="1" id="KW-0732">Signal</keyword>
<accession>A0A9D1T0M1</accession>